<accession>A0A6G0SUI5</accession>
<sequence>MQSGNNIMNFKQAVYHYNLIKVIAIAEACGKLDPPKQDRKYWVHPINSDREEANKFNIFYENIRCYSDKFFEYYIITISSFDELLEKIRTFIKKENTVFRNAISPEERHTITLRSTTCEVIWNILQPAEMPKPSSEQWRNVADNFFQNPNFPTVWELLTESTYDAESPFRKLLYSKQLGLPAPVCLPNTSDNAQPFVIIGDEAFGLHKNLLRPFPGRGIDQRKRIFNYRLSRARRYVECSFGILANKWRVLHTAINVEPDFADIIVKACCILHNFVRRRDGVNFEDTLSNSLGDLEEHQNDTGGRSQGKDVRDYFANYFLEAGSVPFQYKF</sequence>
<comment type="caution">
    <text evidence="4">The sequence shown here is derived from an EMBL/GenBank/DDBJ whole genome shotgun (WGS) entry which is preliminary data.</text>
</comment>
<evidence type="ECO:0000313" key="5">
    <source>
        <dbReference type="Proteomes" id="UP000475862"/>
    </source>
</evidence>
<dbReference type="OrthoDB" id="6613788at2759"/>
<evidence type="ECO:0000313" key="4">
    <source>
        <dbReference type="EMBL" id="KAE9522023.1"/>
    </source>
</evidence>
<reference evidence="4 5" key="1">
    <citation type="submission" date="2019-08" db="EMBL/GenBank/DDBJ databases">
        <title>The genome of the soybean aphid Biotype 1, its phylome, world population structure and adaptation to the North American continent.</title>
        <authorList>
            <person name="Giordano R."/>
            <person name="Donthu R.K."/>
            <person name="Hernandez A.G."/>
            <person name="Wright C.L."/>
            <person name="Zimin A.V."/>
        </authorList>
    </citation>
    <scope>NUCLEOTIDE SEQUENCE [LARGE SCALE GENOMIC DNA]</scope>
    <source>
        <tissue evidence="4">Whole aphids</tissue>
    </source>
</reference>
<evidence type="ECO:0000256" key="2">
    <source>
        <dbReference type="ARBA" id="ARBA00022723"/>
    </source>
</evidence>
<proteinExistence type="predicted"/>
<feature type="non-terminal residue" evidence="4">
    <location>
        <position position="331"/>
    </location>
</feature>
<comment type="cofactor">
    <cofactor evidence="1">
        <name>a divalent metal cation</name>
        <dbReference type="ChEBI" id="CHEBI:60240"/>
    </cofactor>
</comment>
<organism evidence="4 5">
    <name type="scientific">Aphis glycines</name>
    <name type="common">Soybean aphid</name>
    <dbReference type="NCBI Taxonomy" id="307491"/>
    <lineage>
        <taxon>Eukaryota</taxon>
        <taxon>Metazoa</taxon>
        <taxon>Ecdysozoa</taxon>
        <taxon>Arthropoda</taxon>
        <taxon>Hexapoda</taxon>
        <taxon>Insecta</taxon>
        <taxon>Pterygota</taxon>
        <taxon>Neoptera</taxon>
        <taxon>Paraneoptera</taxon>
        <taxon>Hemiptera</taxon>
        <taxon>Sternorrhyncha</taxon>
        <taxon>Aphidomorpha</taxon>
        <taxon>Aphidoidea</taxon>
        <taxon>Aphididae</taxon>
        <taxon>Aphidini</taxon>
        <taxon>Aphis</taxon>
        <taxon>Aphis</taxon>
    </lineage>
</organism>
<evidence type="ECO:0000259" key="3">
    <source>
        <dbReference type="Pfam" id="PF13359"/>
    </source>
</evidence>
<dbReference type="Proteomes" id="UP000475862">
    <property type="component" value="Unassembled WGS sequence"/>
</dbReference>
<keyword evidence="5" id="KW-1185">Reference proteome</keyword>
<name>A0A6G0SUI5_APHGL</name>
<dbReference type="GO" id="GO:0046872">
    <property type="term" value="F:metal ion binding"/>
    <property type="evidence" value="ECO:0007669"/>
    <property type="project" value="UniProtKB-KW"/>
</dbReference>
<dbReference type="InterPro" id="IPR027806">
    <property type="entry name" value="HARBI1_dom"/>
</dbReference>
<gene>
    <name evidence="4" type="ORF">AGLY_017585</name>
</gene>
<dbReference type="Pfam" id="PF13359">
    <property type="entry name" value="DDE_Tnp_4"/>
    <property type="match status" value="1"/>
</dbReference>
<dbReference type="AlphaFoldDB" id="A0A6G0SUI5"/>
<dbReference type="EMBL" id="VYZN01001705">
    <property type="protein sequence ID" value="KAE9522023.1"/>
    <property type="molecule type" value="Genomic_DNA"/>
</dbReference>
<feature type="domain" description="DDE Tnp4" evidence="3">
    <location>
        <begin position="197"/>
        <end position="274"/>
    </location>
</feature>
<keyword evidence="2" id="KW-0479">Metal-binding</keyword>
<protein>
    <recommendedName>
        <fullName evidence="3">DDE Tnp4 domain-containing protein</fullName>
    </recommendedName>
</protein>
<evidence type="ECO:0000256" key="1">
    <source>
        <dbReference type="ARBA" id="ARBA00001968"/>
    </source>
</evidence>